<evidence type="ECO:0000313" key="9">
    <source>
        <dbReference type="EMBL" id="SHJ61416.1"/>
    </source>
</evidence>
<keyword evidence="10" id="KW-1185">Reference proteome</keyword>
<feature type="non-terminal residue" evidence="4">
    <location>
        <position position="1"/>
    </location>
</feature>
<dbReference type="EMBL" id="FQZP01000001">
    <property type="protein sequence ID" value="SHI39203.1"/>
    <property type="molecule type" value="Genomic_DNA"/>
</dbReference>
<dbReference type="AlphaFoldDB" id="A0A1M6E4X7"/>
<dbReference type="EMBL" id="FQZP01000093">
    <property type="protein sequence ID" value="SHJ61416.1"/>
    <property type="molecule type" value="Genomic_DNA"/>
</dbReference>
<evidence type="ECO:0000313" key="4">
    <source>
        <dbReference type="EMBL" id="SHI80547.1"/>
    </source>
</evidence>
<evidence type="ECO:0000313" key="5">
    <source>
        <dbReference type="EMBL" id="SHJ29301.1"/>
    </source>
</evidence>
<evidence type="ECO:0000259" key="1">
    <source>
        <dbReference type="Pfam" id="PF01610"/>
    </source>
</evidence>
<reference evidence="4 10" key="1">
    <citation type="submission" date="2016-11" db="EMBL/GenBank/DDBJ databases">
        <authorList>
            <person name="Varghese N."/>
            <person name="Submissions S."/>
        </authorList>
    </citation>
    <scope>NUCLEOTIDE SEQUENCE [LARGE SCALE GENOMIC DNA]</scope>
    <source>
        <strain evidence="4 10">DSM 19027</strain>
    </source>
</reference>
<gene>
    <name evidence="2" type="ORF">SAMN05444373_1001142</name>
    <name evidence="3" type="ORF">SAMN05444373_10101</name>
    <name evidence="4" type="ORF">SAMN05444373_101047</name>
    <name evidence="5" type="ORF">SAMN05444373_103832</name>
    <name evidence="6" type="ORF">SAMN05444373_10391</name>
    <name evidence="7" type="ORF">SAMN05444373_10441</name>
    <name evidence="8" type="ORF">SAMN05444373_106614</name>
    <name evidence="9" type="ORF">SAMN05444373_10931</name>
</gene>
<dbReference type="Pfam" id="PF01610">
    <property type="entry name" value="DDE_Tnp_ISL3"/>
    <property type="match status" value="1"/>
</dbReference>
<dbReference type="EMBL" id="FQZP01000010">
    <property type="protein sequence ID" value="SHI79210.1"/>
    <property type="molecule type" value="Genomic_DNA"/>
</dbReference>
<feature type="domain" description="Transposase IS204/IS1001/IS1096/IS1165 DDE" evidence="1">
    <location>
        <begin position="1"/>
        <end position="31"/>
    </location>
</feature>
<sequence>NGFTEGVNNKIKVIKRNAYGIRNFTRFRNRILHVMA</sequence>
<evidence type="ECO:0000313" key="8">
    <source>
        <dbReference type="EMBL" id="SHJ52897.1"/>
    </source>
</evidence>
<dbReference type="OrthoDB" id="1696919at2"/>
<dbReference type="EMBL" id="FQZP01000066">
    <property type="protein sequence ID" value="SHJ52897.1"/>
    <property type="molecule type" value="Genomic_DNA"/>
</dbReference>
<proteinExistence type="predicted"/>
<protein>
    <submittedName>
        <fullName evidence="4">Transposase</fullName>
    </submittedName>
</protein>
<dbReference type="Proteomes" id="UP000324781">
    <property type="component" value="Unassembled WGS sequence"/>
</dbReference>
<dbReference type="EMBL" id="FQZP01000044">
    <property type="protein sequence ID" value="SHJ34227.1"/>
    <property type="molecule type" value="Genomic_DNA"/>
</dbReference>
<dbReference type="EMBL" id="FQZP01000038">
    <property type="protein sequence ID" value="SHJ29301.1"/>
    <property type="molecule type" value="Genomic_DNA"/>
</dbReference>
<name>A0A1M6E4X7_9FIRM</name>
<evidence type="ECO:0000313" key="3">
    <source>
        <dbReference type="EMBL" id="SHI79210.1"/>
    </source>
</evidence>
<organism evidence="4 10">
    <name type="scientific">Thermoclostridium caenicola</name>
    <dbReference type="NCBI Taxonomy" id="659425"/>
    <lineage>
        <taxon>Bacteria</taxon>
        <taxon>Bacillati</taxon>
        <taxon>Bacillota</taxon>
        <taxon>Clostridia</taxon>
        <taxon>Eubacteriales</taxon>
        <taxon>Oscillospiraceae</taxon>
        <taxon>Thermoclostridium</taxon>
    </lineage>
</organism>
<evidence type="ECO:0000313" key="6">
    <source>
        <dbReference type="EMBL" id="SHJ29781.1"/>
    </source>
</evidence>
<evidence type="ECO:0000313" key="7">
    <source>
        <dbReference type="EMBL" id="SHJ34227.1"/>
    </source>
</evidence>
<evidence type="ECO:0000313" key="2">
    <source>
        <dbReference type="EMBL" id="SHI39203.1"/>
    </source>
</evidence>
<evidence type="ECO:0000313" key="10">
    <source>
        <dbReference type="Proteomes" id="UP000324781"/>
    </source>
</evidence>
<dbReference type="EMBL" id="FQZP01000039">
    <property type="protein sequence ID" value="SHJ29781.1"/>
    <property type="molecule type" value="Genomic_DNA"/>
</dbReference>
<dbReference type="RefSeq" id="WP_149677403.1">
    <property type="nucleotide sequence ID" value="NZ_FQZP01000001.1"/>
</dbReference>
<dbReference type="InterPro" id="IPR002560">
    <property type="entry name" value="Transposase_DDE"/>
</dbReference>
<accession>A0A1M6E4X7</accession>
<dbReference type="EMBL" id="FQZP01000010">
    <property type="protein sequence ID" value="SHI80547.1"/>
    <property type="molecule type" value="Genomic_DNA"/>
</dbReference>